<dbReference type="AlphaFoldDB" id="A0A382PCH0"/>
<feature type="non-terminal residue" evidence="2">
    <location>
        <position position="123"/>
    </location>
</feature>
<dbReference type="SUPFAM" id="SSF51726">
    <property type="entry name" value="UROD/MetE-like"/>
    <property type="match status" value="1"/>
</dbReference>
<dbReference type="GO" id="GO:0009086">
    <property type="term" value="P:methionine biosynthetic process"/>
    <property type="evidence" value="ECO:0007669"/>
    <property type="project" value="InterPro"/>
</dbReference>
<proteinExistence type="predicted"/>
<dbReference type="InterPro" id="IPR002629">
    <property type="entry name" value="Met_Synth_C/arc"/>
</dbReference>
<dbReference type="GO" id="GO:0003871">
    <property type="term" value="F:5-methyltetrahydropteroyltriglutamate-homocysteine S-methyltransferase activity"/>
    <property type="evidence" value="ECO:0007669"/>
    <property type="project" value="InterPro"/>
</dbReference>
<sequence>MAASEIRTLGPRNFWQLVQPNPGEIPYKNAKKQVAHETQEGLSMFTATDGVLIPTTVTGSWPRPGWFTRSLGGQRLSDAMTDITYREQYLDAVAAVISDQEQTGLDIVTNGDYHLDPNLGGLS</sequence>
<dbReference type="EMBL" id="UINC01105977">
    <property type="protein sequence ID" value="SVC70305.1"/>
    <property type="molecule type" value="Genomic_DNA"/>
</dbReference>
<reference evidence="2" key="1">
    <citation type="submission" date="2018-05" db="EMBL/GenBank/DDBJ databases">
        <authorList>
            <person name="Lanie J.A."/>
            <person name="Ng W.-L."/>
            <person name="Kazmierczak K.M."/>
            <person name="Andrzejewski T.M."/>
            <person name="Davidsen T.M."/>
            <person name="Wayne K.J."/>
            <person name="Tettelin H."/>
            <person name="Glass J.I."/>
            <person name="Rusch D."/>
            <person name="Podicherti R."/>
            <person name="Tsui H.-C.T."/>
            <person name="Winkler M.E."/>
        </authorList>
    </citation>
    <scope>NUCLEOTIDE SEQUENCE</scope>
</reference>
<evidence type="ECO:0000259" key="1">
    <source>
        <dbReference type="Pfam" id="PF01717"/>
    </source>
</evidence>
<dbReference type="Gene3D" id="3.20.20.210">
    <property type="match status" value="1"/>
</dbReference>
<evidence type="ECO:0000313" key="2">
    <source>
        <dbReference type="EMBL" id="SVC70305.1"/>
    </source>
</evidence>
<protein>
    <recommendedName>
        <fullName evidence="1">Cobalamin-independent methionine synthase MetE C-terminal/archaeal domain-containing protein</fullName>
    </recommendedName>
</protein>
<dbReference type="InterPro" id="IPR038071">
    <property type="entry name" value="UROD/MetE-like_sf"/>
</dbReference>
<organism evidence="2">
    <name type="scientific">marine metagenome</name>
    <dbReference type="NCBI Taxonomy" id="408172"/>
    <lineage>
        <taxon>unclassified sequences</taxon>
        <taxon>metagenomes</taxon>
        <taxon>ecological metagenomes</taxon>
    </lineage>
</organism>
<feature type="domain" description="Cobalamin-independent methionine synthase MetE C-terminal/archaeal" evidence="1">
    <location>
        <begin position="53"/>
        <end position="112"/>
    </location>
</feature>
<accession>A0A382PCH0</accession>
<name>A0A382PCH0_9ZZZZ</name>
<gene>
    <name evidence="2" type="ORF">METZ01_LOCUS323159</name>
</gene>
<dbReference type="Pfam" id="PF01717">
    <property type="entry name" value="Meth_synt_2"/>
    <property type="match status" value="1"/>
</dbReference>
<dbReference type="GO" id="GO:0008270">
    <property type="term" value="F:zinc ion binding"/>
    <property type="evidence" value="ECO:0007669"/>
    <property type="project" value="InterPro"/>
</dbReference>